<evidence type="ECO:0000259" key="2">
    <source>
        <dbReference type="Pfam" id="PF00501"/>
    </source>
</evidence>
<dbReference type="InterPro" id="IPR020845">
    <property type="entry name" value="AMP-binding_CS"/>
</dbReference>
<organism evidence="5 6">
    <name type="scientific">Smittium simulii</name>
    <dbReference type="NCBI Taxonomy" id="133385"/>
    <lineage>
        <taxon>Eukaryota</taxon>
        <taxon>Fungi</taxon>
        <taxon>Fungi incertae sedis</taxon>
        <taxon>Zoopagomycota</taxon>
        <taxon>Kickxellomycotina</taxon>
        <taxon>Harpellomycetes</taxon>
        <taxon>Harpellales</taxon>
        <taxon>Legeriomycetaceae</taxon>
        <taxon>Smittium</taxon>
    </lineage>
</organism>
<dbReference type="InterPro" id="IPR042099">
    <property type="entry name" value="ANL_N_sf"/>
</dbReference>
<evidence type="ECO:0000313" key="5">
    <source>
        <dbReference type="EMBL" id="PVU89047.1"/>
    </source>
</evidence>
<dbReference type="EMBL" id="MBFR01000343">
    <property type="protein sequence ID" value="PVU89047.1"/>
    <property type="molecule type" value="Genomic_DNA"/>
</dbReference>
<reference evidence="5 6" key="1">
    <citation type="journal article" date="2018" name="MBio">
        <title>Comparative Genomics Reveals the Core Gene Toolbox for the Fungus-Insect Symbiosis.</title>
        <authorList>
            <person name="Wang Y."/>
            <person name="Stata M."/>
            <person name="Wang W."/>
            <person name="Stajich J.E."/>
            <person name="White M.M."/>
            <person name="Moncalvo J.M."/>
        </authorList>
    </citation>
    <scope>NUCLEOTIDE SEQUENCE [LARGE SCALE GENOMIC DNA]</scope>
    <source>
        <strain evidence="5 6">SWE-8-4</strain>
    </source>
</reference>
<proteinExistence type="inferred from homology"/>
<protein>
    <recommendedName>
        <fullName evidence="7">AMP-dependent synthetase/ligase domain-containing protein</fullName>
    </recommendedName>
</protein>
<evidence type="ECO:0000259" key="3">
    <source>
        <dbReference type="Pfam" id="PF13193"/>
    </source>
</evidence>
<gene>
    <name evidence="5" type="ORF">BB561_005589</name>
</gene>
<dbReference type="Pfam" id="PF13193">
    <property type="entry name" value="AMP-binding_C"/>
    <property type="match status" value="1"/>
</dbReference>
<dbReference type="STRING" id="133385.A0A2T9Y9R5"/>
<keyword evidence="6" id="KW-1185">Reference proteome</keyword>
<comment type="similarity">
    <text evidence="1">Belongs to the ATP-dependent AMP-binding enzyme family.</text>
</comment>
<dbReference type="AlphaFoldDB" id="A0A2T9Y9R5"/>
<dbReference type="InterPro" id="IPR032387">
    <property type="entry name" value="ACAS_N"/>
</dbReference>
<evidence type="ECO:0000313" key="6">
    <source>
        <dbReference type="Proteomes" id="UP000245383"/>
    </source>
</evidence>
<sequence length="698" mass="77776">MDAKLSAFNTNINSKYSQGIVLRESLQSPERFWLDQAKKHISWKVLPKIAYSYPSSTQKHLVKWFPDGLLNVCYNALDRHLPEHHDKPAIIYKSPVSLTSQTITYQHLYDSVISFTKVLVKHNISAGDTVLIYMPMIPQTIIAMLACARLGAIHSVVFGGFSASEIAKRIDDCRPKVVLAATCGIESGSKIIKYKQFVDDAFKIVRFKPSVKIFYQRDMYYTPLDYSLGDRDWNLEVANASNITLPPIDFFDSNHPLYILYTSGTTSTPKGVLRPSGPHAVNLVFTMKYFFGLSSNQTMFCTSDLGWVVGHSYVCYAPLLFGATSVLYEGKPVGTPDPGAFFKVIQDTKANVFMTAPTAMMVLRREDNNRTYRNKYDLSSIKGYFFAGERCVPEIAKWWVNHTLNTNMVLDNQYNFGNDAYSIDHWWQTESGSPITGICIGTSENSNQIPSVRFGSAGMPLAGVDLRILKSSDALDTESSTSNLIEEADAGTVGNVVIKLPLPPGFFSGLWNDNKRFNESYFTRFPGFYDTGDVGYIDKDGYVYIMSRDDDIINVAAHRLSTSSIEEVVVKDKHVAEVCVIPKPHSIKGSVPMAFAVLNSQPATDITLNISNLVRNQVGAIASLYPQNILFVSRLPKTRSGKILRKTIRTMVAKAMETAPNFSTLSPVPSPPTIDDPTIIQDIWKAVVAHYSEMSSKL</sequence>
<dbReference type="PROSITE" id="PS00455">
    <property type="entry name" value="AMP_BINDING"/>
    <property type="match status" value="1"/>
</dbReference>
<dbReference type="OrthoDB" id="1706066at2759"/>
<evidence type="ECO:0000256" key="1">
    <source>
        <dbReference type="ARBA" id="ARBA00006432"/>
    </source>
</evidence>
<feature type="domain" description="AMP-binding enzyme C-terminal" evidence="3">
    <location>
        <begin position="565"/>
        <end position="642"/>
    </location>
</feature>
<dbReference type="InterPro" id="IPR025110">
    <property type="entry name" value="AMP-bd_C"/>
</dbReference>
<accession>A0A2T9Y9R5</accession>
<evidence type="ECO:0008006" key="7">
    <source>
        <dbReference type="Google" id="ProtNLM"/>
    </source>
</evidence>
<dbReference type="Pfam" id="PF16177">
    <property type="entry name" value="ACAS_N"/>
    <property type="match status" value="1"/>
</dbReference>
<comment type="caution">
    <text evidence="5">The sequence shown here is derived from an EMBL/GenBank/DDBJ whole genome shotgun (WGS) entry which is preliminary data.</text>
</comment>
<dbReference type="InterPro" id="IPR000873">
    <property type="entry name" value="AMP-dep_synth/lig_dom"/>
</dbReference>
<dbReference type="Gene3D" id="3.30.300.30">
    <property type="match status" value="1"/>
</dbReference>
<dbReference type="Proteomes" id="UP000245383">
    <property type="component" value="Unassembled WGS sequence"/>
</dbReference>
<name>A0A2T9Y9R5_9FUNG</name>
<dbReference type="Pfam" id="PF00501">
    <property type="entry name" value="AMP-binding"/>
    <property type="match status" value="1"/>
</dbReference>
<dbReference type="PANTHER" id="PTHR43347">
    <property type="entry name" value="ACYL-COA SYNTHETASE"/>
    <property type="match status" value="1"/>
</dbReference>
<evidence type="ECO:0000259" key="4">
    <source>
        <dbReference type="Pfam" id="PF16177"/>
    </source>
</evidence>
<dbReference type="Gene3D" id="3.40.50.12780">
    <property type="entry name" value="N-terminal domain of ligase-like"/>
    <property type="match status" value="1"/>
</dbReference>
<dbReference type="PANTHER" id="PTHR43347:SF3">
    <property type="entry name" value="ACYL-COA SYNTHETASE SHORT-CHAIN FAMILY MEMBER 3, MITOCHONDRIAL"/>
    <property type="match status" value="1"/>
</dbReference>
<feature type="domain" description="Acetyl-coenzyme A synthetase N-terminal" evidence="4">
    <location>
        <begin position="22"/>
        <end position="76"/>
    </location>
</feature>
<feature type="domain" description="AMP-dependent synthetase/ligase" evidence="2">
    <location>
        <begin position="78"/>
        <end position="472"/>
    </location>
</feature>
<dbReference type="InterPro" id="IPR045851">
    <property type="entry name" value="AMP-bd_C_sf"/>
</dbReference>
<dbReference type="GO" id="GO:0050218">
    <property type="term" value="F:propionate-CoA ligase activity"/>
    <property type="evidence" value="ECO:0007669"/>
    <property type="project" value="TreeGrafter"/>
</dbReference>
<dbReference type="SUPFAM" id="SSF56801">
    <property type="entry name" value="Acetyl-CoA synthetase-like"/>
    <property type="match status" value="1"/>
</dbReference>